<reference evidence="8 9" key="1">
    <citation type="journal article" date="2018" name="G3 (Bethesda)">
        <title>Phylogenetic and Phylogenomic Definition of Rhizopus Species.</title>
        <authorList>
            <person name="Gryganskyi A.P."/>
            <person name="Golan J."/>
            <person name="Dolatabadi S."/>
            <person name="Mondo S."/>
            <person name="Robb S."/>
            <person name="Idnurm A."/>
            <person name="Muszewska A."/>
            <person name="Steczkiewicz K."/>
            <person name="Masonjones S."/>
            <person name="Liao H.L."/>
            <person name="Gajdeczka M.T."/>
            <person name="Anike F."/>
            <person name="Vuek A."/>
            <person name="Anishchenko I.M."/>
            <person name="Voigt K."/>
            <person name="de Hoog G.S."/>
            <person name="Smith M.E."/>
            <person name="Heitman J."/>
            <person name="Vilgalys R."/>
            <person name="Stajich J.E."/>
        </authorList>
    </citation>
    <scope>NUCLEOTIDE SEQUENCE [LARGE SCALE GENOMIC DNA]</scope>
    <source>
        <strain evidence="8 9">CBS 357.93</strain>
    </source>
</reference>
<dbReference type="Pfam" id="PF08295">
    <property type="entry name" value="Sin3_corepress"/>
    <property type="match status" value="1"/>
</dbReference>
<comment type="caution">
    <text evidence="8">The sequence shown here is derived from an EMBL/GenBank/DDBJ whole genome shotgun (WGS) entry which is preliminary data.</text>
</comment>
<feature type="domain" description="Histone deacetylase interacting" evidence="7">
    <location>
        <begin position="403"/>
        <end position="506"/>
    </location>
</feature>
<dbReference type="SMART" id="SM00761">
    <property type="entry name" value="HDAC_interact"/>
    <property type="match status" value="1"/>
</dbReference>
<evidence type="ECO:0000256" key="6">
    <source>
        <dbReference type="SAM" id="MobiDB-lite"/>
    </source>
</evidence>
<sequence>MSLQTPVNNTTNTSSTTVTVSTPIPSDSITPLSRPTLSSTTSSSSSSSFPSVLETPYLPPPPNMLMYDNTYPSLPPQQPQQRRPSSPNNNYRPLNVVDALAYLDQVKGRFSDKPNVYNQFLDIMKDFKSQAIDTPGVIERVSNLFRGHPTLISGFNTFLPVGYRIECSVDNTTVITTSPYNEKRPLEFNHAINYVNRIKTRFTHQPEIYKQFLEVLQTYQKDLKTIHEVYANIQYLFAGHDDLLEEFKQFLPEVQESRGFKRVMQTQAMPVYTKKRKTYVTKKSKQHQLQQQQQQQQQQQPSLRPQQRDPPFDPLKPSVSTEETELFDRIKKYIGNKPSHDEFLKIIHLYTLHILDADQLIQHVEPFLDQELLDAFKHVLGYEPKEKTIEKPSYSAVKPDLNHCEAVEDSPSYRIVPKEWQNQPCSGRDQLCWEVLNDEYVSHPRWASEDSGFTASKKNPYEEAMHRCEEERYDFDLNIEANLNIIALLEPIAQRIEAMTDEEKDMFQLKPGLGGQTVSIYERIIKKIYDRETALEILDLIYSRPAAVVPVLLKRLKQKDEEWKRIQREWNKQWREQDSKNFYKSLDYQGNTFKSNDRKSLSVKAMMAEVEQHKQFKFEPSDCTVIKDMVRLVLFYLRRQNGFTKRDKRKIRSFLCTFIPNFFQFGQDLLTREQFAYFTEDEEEEPSEEEQTDEEHQEELLIPNDDEIKDKTDQQVDVQTEIMKLTCPQCDIKDNSSDGHFLCNIHVYCFFRLFQILYERLHKLKSLSDENPRRLQKKLNQTAVELDLYSNRYDDIDLSKGCYHALLEHIEKFLDNEIDQATFEENARYIFGIDAYITFTIDKVLHFFIKQIQTIVLDKKSNEILRSRSEGVHNESSEDDVYNIIFDKHTRKTTIQLLDKQKLEHDKAYNEYISNYLAWERDTGDVQDVKTPFLKR</sequence>
<feature type="compositionally biased region" description="Low complexity" evidence="6">
    <location>
        <begin position="79"/>
        <end position="90"/>
    </location>
</feature>
<accession>A0A367K5F8</accession>
<gene>
    <name evidence="8" type="primary">SIN3_4</name>
    <name evidence="8" type="ORF">CU097_010273</name>
</gene>
<dbReference type="InterPro" id="IPR003822">
    <property type="entry name" value="PAH"/>
</dbReference>
<protein>
    <submittedName>
        <fullName evidence="8">Transcriptional regulatory protein sin3</fullName>
    </submittedName>
</protein>
<dbReference type="GO" id="GO:0010628">
    <property type="term" value="P:positive regulation of gene expression"/>
    <property type="evidence" value="ECO:0007669"/>
    <property type="project" value="UniProtKB-ARBA"/>
</dbReference>
<dbReference type="Pfam" id="PF16879">
    <property type="entry name" value="Sin3a_C"/>
    <property type="match status" value="1"/>
</dbReference>
<evidence type="ECO:0000256" key="3">
    <source>
        <dbReference type="ARBA" id="ARBA00022737"/>
    </source>
</evidence>
<feature type="region of interest" description="Disordered" evidence="6">
    <location>
        <begin position="1"/>
        <end position="91"/>
    </location>
</feature>
<feature type="compositionally biased region" description="Low complexity" evidence="6">
    <location>
        <begin position="1"/>
        <end position="56"/>
    </location>
</feature>
<dbReference type="InterPro" id="IPR013194">
    <property type="entry name" value="HDAC_interact_dom"/>
</dbReference>
<dbReference type="InterPro" id="IPR031693">
    <property type="entry name" value="Sin3_C"/>
</dbReference>
<keyword evidence="2" id="KW-0678">Repressor</keyword>
<evidence type="ECO:0000256" key="4">
    <source>
        <dbReference type="ARBA" id="ARBA00023242"/>
    </source>
</evidence>
<evidence type="ECO:0000313" key="8">
    <source>
        <dbReference type="EMBL" id="RCH97395.1"/>
    </source>
</evidence>
<dbReference type="GO" id="GO:0000122">
    <property type="term" value="P:negative regulation of transcription by RNA polymerase II"/>
    <property type="evidence" value="ECO:0007669"/>
    <property type="project" value="TreeGrafter"/>
</dbReference>
<dbReference type="InterPro" id="IPR036600">
    <property type="entry name" value="PAH_sf"/>
</dbReference>
<dbReference type="FunFam" id="1.20.1160.11:FF:000003">
    <property type="entry name" value="Paired amphipathic helix SIN3-like protein"/>
    <property type="match status" value="1"/>
</dbReference>
<keyword evidence="3" id="KW-0677">Repeat</keyword>
<dbReference type="Gene3D" id="1.20.1160.11">
    <property type="entry name" value="Paired amphipathic helix"/>
    <property type="match status" value="3"/>
</dbReference>
<dbReference type="PROSITE" id="PS51477">
    <property type="entry name" value="PAH"/>
    <property type="match status" value="2"/>
</dbReference>
<dbReference type="OrthoDB" id="10265969at2759"/>
<comment type="subcellular location">
    <subcellularLocation>
        <location evidence="1 5">Nucleus</location>
    </subcellularLocation>
</comment>
<dbReference type="STRING" id="86630.A0A367K5F8"/>
<feature type="compositionally biased region" description="Low complexity" evidence="6">
    <location>
        <begin position="287"/>
        <end position="305"/>
    </location>
</feature>
<dbReference type="Proteomes" id="UP000252139">
    <property type="component" value="Unassembled WGS sequence"/>
</dbReference>
<keyword evidence="4 5" id="KW-0539">Nucleus</keyword>
<dbReference type="EMBL" id="PJQL01000281">
    <property type="protein sequence ID" value="RCH97395.1"/>
    <property type="molecule type" value="Genomic_DNA"/>
</dbReference>
<dbReference type="PANTHER" id="PTHR12346">
    <property type="entry name" value="SIN3B-RELATED"/>
    <property type="match status" value="1"/>
</dbReference>
<evidence type="ECO:0000256" key="2">
    <source>
        <dbReference type="ARBA" id="ARBA00022491"/>
    </source>
</evidence>
<dbReference type="InterPro" id="IPR039774">
    <property type="entry name" value="Sin3-like"/>
</dbReference>
<dbReference type="AlphaFoldDB" id="A0A367K5F8"/>
<proteinExistence type="predicted"/>
<dbReference type="PANTHER" id="PTHR12346:SF0">
    <property type="entry name" value="SIN3A, ISOFORM G"/>
    <property type="match status" value="1"/>
</dbReference>
<evidence type="ECO:0000313" key="9">
    <source>
        <dbReference type="Proteomes" id="UP000252139"/>
    </source>
</evidence>
<evidence type="ECO:0000259" key="7">
    <source>
        <dbReference type="SMART" id="SM00761"/>
    </source>
</evidence>
<dbReference type="GO" id="GO:0003714">
    <property type="term" value="F:transcription corepressor activity"/>
    <property type="evidence" value="ECO:0007669"/>
    <property type="project" value="InterPro"/>
</dbReference>
<evidence type="ECO:0000256" key="1">
    <source>
        <dbReference type="ARBA" id="ARBA00004123"/>
    </source>
</evidence>
<dbReference type="FunFam" id="1.20.1160.11:FF:000001">
    <property type="entry name" value="Paired amphipathic helix protein Sin3"/>
    <property type="match status" value="1"/>
</dbReference>
<dbReference type="Pfam" id="PF02671">
    <property type="entry name" value="PAH"/>
    <property type="match status" value="2"/>
</dbReference>
<organism evidence="8 9">
    <name type="scientific">Rhizopus azygosporus</name>
    <name type="common">Rhizopus microsporus var. azygosporus</name>
    <dbReference type="NCBI Taxonomy" id="86630"/>
    <lineage>
        <taxon>Eukaryota</taxon>
        <taxon>Fungi</taxon>
        <taxon>Fungi incertae sedis</taxon>
        <taxon>Mucoromycota</taxon>
        <taxon>Mucoromycotina</taxon>
        <taxon>Mucoromycetes</taxon>
        <taxon>Mucorales</taxon>
        <taxon>Mucorineae</taxon>
        <taxon>Rhizopodaceae</taxon>
        <taxon>Rhizopus</taxon>
    </lineage>
</organism>
<name>A0A367K5F8_RHIAZ</name>
<feature type="region of interest" description="Disordered" evidence="6">
    <location>
        <begin position="283"/>
        <end position="321"/>
    </location>
</feature>
<dbReference type="GO" id="GO:0033698">
    <property type="term" value="C:Rpd3L complex"/>
    <property type="evidence" value="ECO:0007669"/>
    <property type="project" value="UniProtKB-ARBA"/>
</dbReference>
<evidence type="ECO:0000256" key="5">
    <source>
        <dbReference type="PROSITE-ProRule" id="PRU00810"/>
    </source>
</evidence>
<keyword evidence="9" id="KW-1185">Reference proteome</keyword>
<dbReference type="SUPFAM" id="SSF47762">
    <property type="entry name" value="PAH2 domain"/>
    <property type="match status" value="3"/>
</dbReference>